<evidence type="ECO:0000313" key="2">
    <source>
        <dbReference type="EMBL" id="ABK39294.1"/>
    </source>
</evidence>
<evidence type="ECO:0000313" key="3">
    <source>
        <dbReference type="Proteomes" id="UP000000756"/>
    </source>
</evidence>
<dbReference type="Gene3D" id="3.40.50.300">
    <property type="entry name" value="P-loop containing nucleotide triphosphate hydrolases"/>
    <property type="match status" value="1"/>
</dbReference>
<accession>A0KJW5</accession>
<dbReference type="AlphaFoldDB" id="A0KJW5"/>
<name>A0KJW5_AERHH</name>
<dbReference type="eggNOG" id="COG3950">
    <property type="taxonomic scope" value="Bacteria"/>
</dbReference>
<dbReference type="Pfam" id="PF13175">
    <property type="entry name" value="AAA_15"/>
    <property type="match status" value="1"/>
</dbReference>
<dbReference type="KEGG" id="aha:AHA_2036"/>
<dbReference type="STRING" id="380703.AHA_2036"/>
<dbReference type="CDD" id="cd00267">
    <property type="entry name" value="ABC_ATPase"/>
    <property type="match status" value="1"/>
</dbReference>
<dbReference type="NCBIfam" id="NF041760">
    <property type="entry name" value="PtuA"/>
    <property type="match status" value="1"/>
</dbReference>
<dbReference type="InterPro" id="IPR027417">
    <property type="entry name" value="P-loop_NTPase"/>
</dbReference>
<dbReference type="InterPro" id="IPR041685">
    <property type="entry name" value="AAA_GajA/Old/RecF-like"/>
</dbReference>
<gene>
    <name evidence="2" type="ordered locus">AHA_2036</name>
</gene>
<dbReference type="PATRIC" id="fig|380703.7.peg.2055"/>
<sequence length="556" mass="62841">MVNKPGWLRAIENSAHRGDVSSMFQLYLNYFYGTSEIDKDLSVADDYFNQCFLFLESTKDTEYYVPENRFVLSEINLVNFRRFDSIKVRLESNVTVFIGGNGIGKTTIIDAISKVLSWIVSGIEKEGKNGSPIKYQEINNNEQCYFSDVNALFEFGIKTKVNGTISRSKLGTAEKRDSNVVELKSIANVWRVINSINPINLPIFLCYSIARSHPAKRSNRPIVKEPSLLRKSRFDAYSGALDGAGKIDDFIEWFIELHKKTSNNGFFDIDLLEAQVRKLKILSSMDADFIEMYDQKIIDLSLAKNNMQDGEFENNLKQMRTVVDAVVKVVPSIENIWVETSSGSDEVKVRNDGGIVNFSQLSDGQRVLLSLVADLARRLVMLNPNISNPLEGQGIVLIDEIELHLHPAWQQGIVLALKDAFPNIQFILTTHSPQILSTIDKKCIRQFYIDEHGALQTKSPDFQTKGVTSADILARIMNTNSVPDIPEARLVEDFSRFLSNKNKNDALLVFQKISAHFGDEHPVTYDCINQIKIFEMKEKIQSRIGVKGGGKDEETR</sequence>
<dbReference type="PANTHER" id="PTHR32182:SF23">
    <property type="entry name" value="ATP BINDING PROTEIN"/>
    <property type="match status" value="1"/>
</dbReference>
<dbReference type="RefSeq" id="WP_011705903.1">
    <property type="nucleotide sequence ID" value="NC_008570.1"/>
</dbReference>
<organism evidence="2 3">
    <name type="scientific">Aeromonas hydrophila subsp. hydrophila (strain ATCC 7966 / DSM 30187 / BCRC 13018 / CCUG 14551 / JCM 1027 / KCTC 2358 / NCIMB 9240 / NCTC 8049)</name>
    <dbReference type="NCBI Taxonomy" id="380703"/>
    <lineage>
        <taxon>Bacteria</taxon>
        <taxon>Pseudomonadati</taxon>
        <taxon>Pseudomonadota</taxon>
        <taxon>Gammaproteobacteria</taxon>
        <taxon>Aeromonadales</taxon>
        <taxon>Aeromonadaceae</taxon>
        <taxon>Aeromonas</taxon>
    </lineage>
</organism>
<dbReference type="HOGENOM" id="CLU_033429_1_1_6"/>
<evidence type="ECO:0000259" key="1">
    <source>
        <dbReference type="Pfam" id="PF13175"/>
    </source>
</evidence>
<dbReference type="Proteomes" id="UP000000756">
    <property type="component" value="Chromosome"/>
</dbReference>
<dbReference type="SUPFAM" id="SSF52540">
    <property type="entry name" value="P-loop containing nucleoside triphosphate hydrolases"/>
    <property type="match status" value="1"/>
</dbReference>
<feature type="domain" description="Endonuclease GajA/Old nuclease/RecF-like AAA" evidence="1">
    <location>
        <begin position="72"/>
        <end position="435"/>
    </location>
</feature>
<dbReference type="GeneID" id="4487613"/>
<dbReference type="EnsemblBacteria" id="ABK39294">
    <property type="protein sequence ID" value="ABK39294"/>
    <property type="gene ID" value="AHA_2036"/>
</dbReference>
<proteinExistence type="predicted"/>
<dbReference type="EMBL" id="CP000462">
    <property type="protein sequence ID" value="ABK39294.1"/>
    <property type="molecule type" value="Genomic_DNA"/>
</dbReference>
<reference evidence="2 3" key="1">
    <citation type="journal article" date="2006" name="J. Bacteriol.">
        <title>Genome sequence of Aeromonas hydrophila ATCC 7966T: jack of all trades.</title>
        <authorList>
            <person name="Seshadri R."/>
            <person name="Joseph S.W."/>
            <person name="Chopra A.K."/>
            <person name="Sha J."/>
            <person name="Shaw J."/>
            <person name="Graf J."/>
            <person name="Haft D."/>
            <person name="Wu M."/>
            <person name="Ren Q."/>
            <person name="Rosovitz M.J."/>
            <person name="Madupu R."/>
            <person name="Tallon L."/>
            <person name="Kim M."/>
            <person name="Jin S."/>
            <person name="Vuong H."/>
            <person name="Stine O.C."/>
            <person name="Ali A."/>
            <person name="Horneman A.J."/>
            <person name="Heidelberg J.F."/>
        </authorList>
    </citation>
    <scope>NUCLEOTIDE SEQUENCE [LARGE SCALE GENOMIC DNA]</scope>
    <source>
        <strain evidence="3">ATCC 7966 / DSM 30187 / BCRC 13018 / CCUG 14551 / JCM 1027 / KCTC 2358 / NCIMB 9240 / NCTC 8049</strain>
    </source>
</reference>
<dbReference type="PANTHER" id="PTHR32182">
    <property type="entry name" value="DNA REPLICATION AND REPAIR PROTEIN RECF"/>
    <property type="match status" value="1"/>
</dbReference>
<dbReference type="InterPro" id="IPR053498">
    <property type="entry name" value="Retron_ATPase"/>
</dbReference>
<dbReference type="OrthoDB" id="9815944at2"/>
<keyword evidence="3" id="KW-1185">Reference proteome</keyword>
<dbReference type="GO" id="GO:0000731">
    <property type="term" value="P:DNA synthesis involved in DNA repair"/>
    <property type="evidence" value="ECO:0007669"/>
    <property type="project" value="TreeGrafter"/>
</dbReference>
<dbReference type="GO" id="GO:0006302">
    <property type="term" value="P:double-strand break repair"/>
    <property type="evidence" value="ECO:0007669"/>
    <property type="project" value="TreeGrafter"/>
</dbReference>
<protein>
    <submittedName>
        <fullName evidence="2">RecF/RecN/SMC family protein</fullName>
    </submittedName>
</protein>